<dbReference type="GO" id="GO:0016579">
    <property type="term" value="P:protein deubiquitination"/>
    <property type="evidence" value="ECO:0007669"/>
    <property type="project" value="InterPro"/>
</dbReference>
<dbReference type="GO" id="GO:0006508">
    <property type="term" value="P:proteolysis"/>
    <property type="evidence" value="ECO:0007669"/>
    <property type="project" value="UniProtKB-KW"/>
</dbReference>
<dbReference type="GO" id="GO:0008270">
    <property type="term" value="F:zinc ion binding"/>
    <property type="evidence" value="ECO:0007669"/>
    <property type="project" value="UniProtKB-KW"/>
</dbReference>
<evidence type="ECO:0000313" key="20">
    <source>
        <dbReference type="Proteomes" id="UP000324241"/>
    </source>
</evidence>
<evidence type="ECO:0000259" key="17">
    <source>
        <dbReference type="PROSITE" id="PS50030"/>
    </source>
</evidence>
<dbReference type="SUPFAM" id="SSF46934">
    <property type="entry name" value="UBA-like"/>
    <property type="match status" value="1"/>
</dbReference>
<gene>
    <name evidence="19" type="ORF">ATNIH1004_002704</name>
</gene>
<evidence type="ECO:0000256" key="11">
    <source>
        <dbReference type="ARBA" id="ARBA00022807"/>
    </source>
</evidence>
<keyword evidence="9" id="KW-0833">Ubl conjugation pathway</keyword>
<dbReference type="EC" id="3.4.19.12" evidence="3"/>
<dbReference type="VEuPathDB" id="FungiDB:EYZ11_009719"/>
<evidence type="ECO:0000256" key="16">
    <source>
        <dbReference type="SAM" id="MobiDB-lite"/>
    </source>
</evidence>
<evidence type="ECO:0000259" key="18">
    <source>
        <dbReference type="PROSITE" id="PS50235"/>
    </source>
</evidence>
<keyword evidence="11" id="KW-0788">Thiol protease</keyword>
<keyword evidence="7" id="KW-0677">Repeat</keyword>
<feature type="region of interest" description="Disordered" evidence="16">
    <location>
        <begin position="402"/>
        <end position="422"/>
    </location>
</feature>
<comment type="caution">
    <text evidence="19">The sequence shown here is derived from an EMBL/GenBank/DDBJ whole genome shotgun (WGS) entry which is preliminary data.</text>
</comment>
<name>A0A5M9MXD9_9EURO</name>
<evidence type="ECO:0000256" key="14">
    <source>
        <dbReference type="ARBA" id="ARBA00029889"/>
    </source>
</evidence>
<dbReference type="FunFam" id="3.90.70.10:FF:000144">
    <property type="entry name" value="Ubiquitinyl hydrolase 1"/>
    <property type="match status" value="1"/>
</dbReference>
<protein>
    <recommendedName>
        <fullName evidence="4">Ubiquitin carboxyl-terminal hydrolase 14</fullName>
        <ecNumber evidence="3">3.4.19.12</ecNumber>
    </recommendedName>
    <alternativeName>
        <fullName evidence="13">Deubiquitinating enzyme 14</fullName>
    </alternativeName>
    <alternativeName>
        <fullName evidence="14">Ubiquitin thioesterase 14</fullName>
    </alternativeName>
    <alternativeName>
        <fullName evidence="15">Ubiquitin-specific-processing protease 14</fullName>
    </alternativeName>
</protein>
<dbReference type="PANTHER" id="PTHR21646">
    <property type="entry name" value="UBIQUITIN CARBOXYL-TERMINAL HYDROLASE"/>
    <property type="match status" value="1"/>
</dbReference>
<keyword evidence="12" id="KW-0862">Zinc</keyword>
<dbReference type="InterPro" id="IPR028889">
    <property type="entry name" value="USP"/>
</dbReference>
<dbReference type="PROSITE" id="PS50030">
    <property type="entry name" value="UBA"/>
    <property type="match status" value="2"/>
</dbReference>
<dbReference type="RefSeq" id="XP_033429385.1">
    <property type="nucleotide sequence ID" value="XM_033567390.1"/>
</dbReference>
<organism evidence="19 20">
    <name type="scientific">Aspergillus tanneri</name>
    <dbReference type="NCBI Taxonomy" id="1220188"/>
    <lineage>
        <taxon>Eukaryota</taxon>
        <taxon>Fungi</taxon>
        <taxon>Dikarya</taxon>
        <taxon>Ascomycota</taxon>
        <taxon>Pezizomycotina</taxon>
        <taxon>Eurotiomycetes</taxon>
        <taxon>Eurotiomycetidae</taxon>
        <taxon>Eurotiales</taxon>
        <taxon>Aspergillaceae</taxon>
        <taxon>Aspergillus</taxon>
        <taxon>Aspergillus subgen. Circumdati</taxon>
    </lineage>
</organism>
<sequence length="448" mass="49880">MTTGDGHELTPVFGPGFTGLANLGNSCYLSSVLQCLFDLPEFQRRYYRENDEPPFTPTPAEDLETQIRKLADGILSGRYSLPDNTAVATPDSPKVSHQRSLVPTMFKHLVGRGHEEFSTMRQQDAFEFLLHIFKTINLSKHPQGLENPIKYFSFAMEQRIQCLSCKRVRYKVDEQDNVSIPVPARRLAPPNEPSVGQFAPVGFYECLDAFTAEEKVELVCPCCGSEDGFIKRSKFRSLPLQLVVNARRFELIDWVPTKLDIPVEVSEGSLDFSTYISSGQKPGEELLPDMDDYAEVFIPNEIAMDQLLGMGFPRARCEKALHMTGNSDSEAALNWLFAHLEDEDIDEPIRIGQVGSMLDSPLNAGKVAQLGEMGIEESHAKKALEATGGDIDRALDWVFSHPNNDDDRSRQPDAASSNHLRNLGFESTPANYQLRAIVCHKGSSVHAG</sequence>
<feature type="domain" description="USP" evidence="18">
    <location>
        <begin position="18"/>
        <end position="448"/>
    </location>
</feature>
<evidence type="ECO:0000256" key="8">
    <source>
        <dbReference type="ARBA" id="ARBA00022771"/>
    </source>
</evidence>
<evidence type="ECO:0000256" key="12">
    <source>
        <dbReference type="ARBA" id="ARBA00022833"/>
    </source>
</evidence>
<dbReference type="SMART" id="SM00165">
    <property type="entry name" value="UBA"/>
    <property type="match status" value="2"/>
</dbReference>
<dbReference type="Gene3D" id="3.90.70.10">
    <property type="entry name" value="Cysteine proteinases"/>
    <property type="match status" value="1"/>
</dbReference>
<evidence type="ECO:0000256" key="13">
    <source>
        <dbReference type="ARBA" id="ARBA00029877"/>
    </source>
</evidence>
<dbReference type="AlphaFoldDB" id="A0A5M9MXD9"/>
<evidence type="ECO:0000256" key="3">
    <source>
        <dbReference type="ARBA" id="ARBA00012759"/>
    </source>
</evidence>
<dbReference type="InterPro" id="IPR001394">
    <property type="entry name" value="Peptidase_C19_UCH"/>
</dbReference>
<dbReference type="PANTHER" id="PTHR21646:SF10">
    <property type="entry name" value="UBIQUITIN CARBOXYL-TERMINAL HYDROLASE 14"/>
    <property type="match status" value="1"/>
</dbReference>
<keyword evidence="5" id="KW-0645">Protease</keyword>
<dbReference type="GeneID" id="54325406"/>
<evidence type="ECO:0000256" key="7">
    <source>
        <dbReference type="ARBA" id="ARBA00022737"/>
    </source>
</evidence>
<evidence type="ECO:0000256" key="4">
    <source>
        <dbReference type="ARBA" id="ARBA00014611"/>
    </source>
</evidence>
<evidence type="ECO:0000256" key="15">
    <source>
        <dbReference type="ARBA" id="ARBA00032096"/>
    </source>
</evidence>
<feature type="domain" description="UBA" evidence="17">
    <location>
        <begin position="357"/>
        <end position="401"/>
    </location>
</feature>
<evidence type="ECO:0000256" key="1">
    <source>
        <dbReference type="ARBA" id="ARBA00000707"/>
    </source>
</evidence>
<dbReference type="InterPro" id="IPR009060">
    <property type="entry name" value="UBA-like_sf"/>
</dbReference>
<dbReference type="CDD" id="cd02658">
    <property type="entry name" value="Peptidase_C19B"/>
    <property type="match status" value="1"/>
</dbReference>
<dbReference type="PROSITE" id="PS50235">
    <property type="entry name" value="USP_3"/>
    <property type="match status" value="1"/>
</dbReference>
<dbReference type="InterPro" id="IPR050185">
    <property type="entry name" value="Ub_carboxyl-term_hydrolase"/>
</dbReference>
<keyword evidence="10" id="KW-0378">Hydrolase</keyword>
<dbReference type="CDD" id="cd14385">
    <property type="entry name" value="UBA1_spUBP14_like"/>
    <property type="match status" value="1"/>
</dbReference>
<dbReference type="Pfam" id="PF00443">
    <property type="entry name" value="UCH"/>
    <property type="match status" value="1"/>
</dbReference>
<dbReference type="FunFam" id="1.10.8.10:FF:000086">
    <property type="entry name" value="Ubiquitin carboxyl-terminal hydrolase"/>
    <property type="match status" value="1"/>
</dbReference>
<feature type="domain" description="UBA" evidence="17">
    <location>
        <begin position="298"/>
        <end position="339"/>
    </location>
</feature>
<dbReference type="PROSITE" id="PS00972">
    <property type="entry name" value="USP_1"/>
    <property type="match status" value="1"/>
</dbReference>
<dbReference type="Gene3D" id="1.10.8.10">
    <property type="entry name" value="DNA helicase RuvA subunit, C-terminal domain"/>
    <property type="match status" value="2"/>
</dbReference>
<dbReference type="OrthoDB" id="361536at2759"/>
<evidence type="ECO:0000256" key="2">
    <source>
        <dbReference type="ARBA" id="ARBA00009085"/>
    </source>
</evidence>
<comment type="similarity">
    <text evidence="2">Belongs to the peptidase C19 family.</text>
</comment>
<dbReference type="InterPro" id="IPR038765">
    <property type="entry name" value="Papain-like_cys_pep_sf"/>
</dbReference>
<evidence type="ECO:0000256" key="5">
    <source>
        <dbReference type="ARBA" id="ARBA00022670"/>
    </source>
</evidence>
<keyword evidence="8" id="KW-0863">Zinc-finger</keyword>
<accession>A0A5M9MXD9</accession>
<dbReference type="EMBL" id="QUQM01000001">
    <property type="protein sequence ID" value="KAA8650024.1"/>
    <property type="molecule type" value="Genomic_DNA"/>
</dbReference>
<dbReference type="InterPro" id="IPR018200">
    <property type="entry name" value="USP_CS"/>
</dbReference>
<dbReference type="Proteomes" id="UP000324241">
    <property type="component" value="Unassembled WGS sequence"/>
</dbReference>
<evidence type="ECO:0000256" key="9">
    <source>
        <dbReference type="ARBA" id="ARBA00022786"/>
    </source>
</evidence>
<evidence type="ECO:0000256" key="10">
    <source>
        <dbReference type="ARBA" id="ARBA00022801"/>
    </source>
</evidence>
<comment type="catalytic activity">
    <reaction evidence="1">
        <text>Thiol-dependent hydrolysis of ester, thioester, amide, peptide and isopeptide bonds formed by the C-terminal Gly of ubiquitin (a 76-residue protein attached to proteins as an intracellular targeting signal).</text>
        <dbReference type="EC" id="3.4.19.12"/>
    </reaction>
</comment>
<keyword evidence="6" id="KW-0479">Metal-binding</keyword>
<reference evidence="19 20" key="1">
    <citation type="submission" date="2019-08" db="EMBL/GenBank/DDBJ databases">
        <title>The genome sequence of a newly discovered highly antifungal drug resistant Aspergillus species, Aspergillus tanneri NIH 1004.</title>
        <authorList>
            <person name="Mounaud S."/>
            <person name="Singh I."/>
            <person name="Joardar V."/>
            <person name="Pakala S."/>
            <person name="Pakala S."/>
            <person name="Venepally P."/>
            <person name="Chung J.K."/>
            <person name="Losada L."/>
            <person name="Nierman W.C."/>
        </authorList>
    </citation>
    <scope>NUCLEOTIDE SEQUENCE [LARGE SCALE GENOMIC DNA]</scope>
    <source>
        <strain evidence="19 20">NIH1004</strain>
    </source>
</reference>
<dbReference type="Pfam" id="PF00627">
    <property type="entry name" value="UBA"/>
    <property type="match status" value="2"/>
</dbReference>
<evidence type="ECO:0000313" key="19">
    <source>
        <dbReference type="EMBL" id="KAA8650024.1"/>
    </source>
</evidence>
<evidence type="ECO:0000256" key="6">
    <source>
        <dbReference type="ARBA" id="ARBA00022723"/>
    </source>
</evidence>
<dbReference type="InterPro" id="IPR015940">
    <property type="entry name" value="UBA"/>
</dbReference>
<dbReference type="GO" id="GO:0004843">
    <property type="term" value="F:cysteine-type deubiquitinase activity"/>
    <property type="evidence" value="ECO:0007669"/>
    <property type="project" value="UniProtKB-EC"/>
</dbReference>
<dbReference type="SUPFAM" id="SSF54001">
    <property type="entry name" value="Cysteine proteinases"/>
    <property type="match status" value="1"/>
</dbReference>
<proteinExistence type="inferred from homology"/>